<reference evidence="4" key="1">
    <citation type="journal article" date="2016" name="Nat. Commun.">
        <title>The Gonium pectorale genome demonstrates co-option of cell cycle regulation during the evolution of multicellularity.</title>
        <authorList>
            <person name="Hanschen E.R."/>
            <person name="Marriage T.N."/>
            <person name="Ferris P.J."/>
            <person name="Hamaji T."/>
            <person name="Toyoda A."/>
            <person name="Fujiyama A."/>
            <person name="Neme R."/>
            <person name="Noguchi H."/>
            <person name="Minakuchi Y."/>
            <person name="Suzuki M."/>
            <person name="Kawai-Toyooka H."/>
            <person name="Smith D.R."/>
            <person name="Sparks H."/>
            <person name="Anderson J."/>
            <person name="Bakaric R."/>
            <person name="Luria V."/>
            <person name="Karger A."/>
            <person name="Kirschner M.W."/>
            <person name="Durand P.M."/>
            <person name="Michod R.E."/>
            <person name="Nozaki H."/>
            <person name="Olson B.J."/>
        </authorList>
    </citation>
    <scope>NUCLEOTIDE SEQUENCE [LARGE SCALE GENOMIC DNA]</scope>
    <source>
        <strain evidence="4">NIES-2863</strain>
    </source>
</reference>
<dbReference type="PANTHER" id="PTHR46928:SF1">
    <property type="entry name" value="MESENCHYME-SPECIFIC CELL SURFACE GLYCOPROTEIN"/>
    <property type="match status" value="1"/>
</dbReference>
<name>A0A150GP97_GONPE</name>
<dbReference type="STRING" id="33097.A0A150GP97"/>
<organism evidence="3 4">
    <name type="scientific">Gonium pectorale</name>
    <name type="common">Green alga</name>
    <dbReference type="NCBI Taxonomy" id="33097"/>
    <lineage>
        <taxon>Eukaryota</taxon>
        <taxon>Viridiplantae</taxon>
        <taxon>Chlorophyta</taxon>
        <taxon>core chlorophytes</taxon>
        <taxon>Chlorophyceae</taxon>
        <taxon>CS clade</taxon>
        <taxon>Chlamydomonadales</taxon>
        <taxon>Volvocaceae</taxon>
        <taxon>Gonium</taxon>
    </lineage>
</organism>
<feature type="domain" description="Choice-of-anchor I" evidence="2">
    <location>
        <begin position="48"/>
        <end position="577"/>
    </location>
</feature>
<protein>
    <recommendedName>
        <fullName evidence="2">Choice-of-anchor I domain-containing protein</fullName>
    </recommendedName>
</protein>
<evidence type="ECO:0000256" key="1">
    <source>
        <dbReference type="SAM" id="SignalP"/>
    </source>
</evidence>
<sequence>MALLALLALALVAGVSGQTVPTEFSGCLPSIGISASRLSSFQVGNWTGTSSLEVLDYDPYGKLTAVVEARNSATTPLALLILNYADPARPVIHHRILVGNSAGEGAIVGTPNSVAVWNGYVALVLDGAPATAPGWVRIYHMASGAKVGEVQFPGCSMPDSVKWTKDGRRLVIACEGEPATQEVAGSDPAVDPNPVGAIGIVYVQGNGSFTPVGSACSVSTFALTPKLLDFQSYINAMPNDKYQSLLDRGFRIDPRLNKSSAGRDIEPEYIALHVNPNVQAAWASLQENNAIVSIDMKYGQERIKTIWPLGWKNWTRSRIDASDKDGPAKLRTQPGLYSWYQPDTITHAFIAGQSYLFMANEGDSKAESLRVKDLAGGLDPVAFPNASVKLDTELGRMTVDPLFGITGGYNASKAWNAQGPYSRLIGYGARSWSIFETVSGRIVYESGDGLESLMASHPAASLCFNCDRDKNEVDGRSDNAGPEPEAVEVFSMGNRTFAAIGLERMGGVVLYDVTNPRAPVLGGYLYNRDYAAPAATPTAQLGDLAPEGLKFVPASESNNGKAFLIASNEVSATVSAWQLERC</sequence>
<dbReference type="OrthoDB" id="425936at2759"/>
<gene>
    <name evidence="3" type="ORF">GPECTOR_12g595</name>
</gene>
<comment type="caution">
    <text evidence="3">The sequence shown here is derived from an EMBL/GenBank/DDBJ whole genome shotgun (WGS) entry which is preliminary data.</text>
</comment>
<dbReference type="InterPro" id="IPR055188">
    <property type="entry name" value="Choice_anch_I"/>
</dbReference>
<dbReference type="AlphaFoldDB" id="A0A150GP97"/>
<proteinExistence type="predicted"/>
<dbReference type="InterPro" id="IPR052956">
    <property type="entry name" value="Mesenchyme-surface_protein"/>
</dbReference>
<feature type="chain" id="PRO_5007562155" description="Choice-of-anchor I domain-containing protein" evidence="1">
    <location>
        <begin position="18"/>
        <end position="582"/>
    </location>
</feature>
<feature type="signal peptide" evidence="1">
    <location>
        <begin position="1"/>
        <end position="17"/>
    </location>
</feature>
<evidence type="ECO:0000313" key="4">
    <source>
        <dbReference type="Proteomes" id="UP000075714"/>
    </source>
</evidence>
<keyword evidence="1" id="KW-0732">Signal</keyword>
<dbReference type="InterPro" id="IPR011048">
    <property type="entry name" value="Haem_d1_sf"/>
</dbReference>
<dbReference type="PANTHER" id="PTHR46928">
    <property type="entry name" value="MESENCHYME-SPECIFIC CELL SURFACE GLYCOPROTEIN"/>
    <property type="match status" value="1"/>
</dbReference>
<dbReference type="Pfam" id="PF22494">
    <property type="entry name" value="choice_anch_I"/>
    <property type="match status" value="1"/>
</dbReference>
<accession>A0A150GP97</accession>
<evidence type="ECO:0000313" key="3">
    <source>
        <dbReference type="EMBL" id="KXZ51631.1"/>
    </source>
</evidence>
<dbReference type="EMBL" id="LSYV01000013">
    <property type="protein sequence ID" value="KXZ51631.1"/>
    <property type="molecule type" value="Genomic_DNA"/>
</dbReference>
<dbReference type="Proteomes" id="UP000075714">
    <property type="component" value="Unassembled WGS sequence"/>
</dbReference>
<keyword evidence="4" id="KW-1185">Reference proteome</keyword>
<dbReference type="NCBIfam" id="NF038117">
    <property type="entry name" value="choice_anch_I"/>
    <property type="match status" value="1"/>
</dbReference>
<dbReference type="SUPFAM" id="SSF51004">
    <property type="entry name" value="C-terminal (heme d1) domain of cytochrome cd1-nitrite reductase"/>
    <property type="match status" value="1"/>
</dbReference>
<evidence type="ECO:0000259" key="2">
    <source>
        <dbReference type="Pfam" id="PF22494"/>
    </source>
</evidence>